<dbReference type="RefSeq" id="WP_035428720.1">
    <property type="nucleotide sequence ID" value="NZ_CAUPKJ010000005.1"/>
</dbReference>
<dbReference type="PANTHER" id="PTHR36541">
    <property type="entry name" value="SUPEROXIDE REDUCTASE-RELATED"/>
    <property type="match status" value="1"/>
</dbReference>
<evidence type="ECO:0000256" key="2">
    <source>
        <dbReference type="ARBA" id="ARBA00022448"/>
    </source>
</evidence>
<dbReference type="PANTHER" id="PTHR36541:SF1">
    <property type="entry name" value="SUPEROXIDE REDUCTASE-RELATED"/>
    <property type="match status" value="1"/>
</dbReference>
<dbReference type="Gene3D" id="2.60.40.730">
    <property type="entry name" value="SOR catalytic domain"/>
    <property type="match status" value="1"/>
</dbReference>
<keyword evidence="4" id="KW-0249">Electron transport</keyword>
<dbReference type="InterPro" id="IPR051233">
    <property type="entry name" value="Desulfoferrodoxin_SOR"/>
</dbReference>
<evidence type="ECO:0000313" key="8">
    <source>
        <dbReference type="Proteomes" id="UP000831562"/>
    </source>
</evidence>
<keyword evidence="2" id="KW-0813">Transport</keyword>
<evidence type="ECO:0000256" key="5">
    <source>
        <dbReference type="ARBA" id="ARBA00023004"/>
    </source>
</evidence>
<dbReference type="Proteomes" id="UP000831562">
    <property type="component" value="Chromosome"/>
</dbReference>
<evidence type="ECO:0000259" key="6">
    <source>
        <dbReference type="Pfam" id="PF01880"/>
    </source>
</evidence>
<reference evidence="7" key="1">
    <citation type="submission" date="2022-05" db="EMBL/GenBank/DDBJ databases">
        <title>Using nanopore sequencing to obtain complete genomes from saliva samples.</title>
        <authorList>
            <person name="Baker J.L."/>
        </authorList>
    </citation>
    <scope>NUCLEOTIDE SEQUENCE</scope>
    <source>
        <strain evidence="7">JCVI-JB-Lp32</strain>
    </source>
</reference>
<proteinExistence type="inferred from homology"/>
<dbReference type="NCBIfam" id="TIGR00332">
    <property type="entry name" value="neela_ferrous"/>
    <property type="match status" value="1"/>
</dbReference>
<dbReference type="EMBL" id="CP097092">
    <property type="protein sequence ID" value="UQF77650.1"/>
    <property type="molecule type" value="Genomic_DNA"/>
</dbReference>
<dbReference type="AlphaFoldDB" id="A0A9E7DBY6"/>
<dbReference type="SUPFAM" id="SSF49367">
    <property type="entry name" value="Superoxide reductase-like"/>
    <property type="match status" value="1"/>
</dbReference>
<evidence type="ECO:0000256" key="1">
    <source>
        <dbReference type="ARBA" id="ARBA00005941"/>
    </source>
</evidence>
<keyword evidence="5" id="KW-0408">Iron</keyword>
<evidence type="ECO:0000313" key="7">
    <source>
        <dbReference type="EMBL" id="UQF77650.1"/>
    </source>
</evidence>
<dbReference type="Pfam" id="PF01880">
    <property type="entry name" value="Desulfoferrodox"/>
    <property type="match status" value="1"/>
</dbReference>
<feature type="domain" description="Desulfoferrodoxin ferrous iron-binding" evidence="6">
    <location>
        <begin position="37"/>
        <end position="119"/>
    </location>
</feature>
<evidence type="ECO:0000256" key="3">
    <source>
        <dbReference type="ARBA" id="ARBA00022723"/>
    </source>
</evidence>
<sequence length="121" mass="13196">MIDAKFYRNKETGAVVYGVAGNVEAADLELLQAGVTDGAAEKHVPFVTREGNTVTVRVGEVAHPMLEEHYIEFIALVSENGAQFAQLKPGQEPVATFTLEEGVEAEAYEYCNLHGLWKVSL</sequence>
<dbReference type="InterPro" id="IPR002742">
    <property type="entry name" value="Desulfoferrodoxin_Fe-bd_dom"/>
</dbReference>
<name>A0A9E7DBY6_9ACTN</name>
<protein>
    <submittedName>
        <fullName evidence="7">Desulfoferrodoxin</fullName>
    </submittedName>
</protein>
<dbReference type="InterPro" id="IPR036073">
    <property type="entry name" value="Desulfoferrodoxin_Fe-bd_dom_sf"/>
</dbReference>
<organism evidence="7 8">
    <name type="scientific">Lancefieldella parvula</name>
    <dbReference type="NCBI Taxonomy" id="1382"/>
    <lineage>
        <taxon>Bacteria</taxon>
        <taxon>Bacillati</taxon>
        <taxon>Actinomycetota</taxon>
        <taxon>Coriobacteriia</taxon>
        <taxon>Coriobacteriales</taxon>
        <taxon>Atopobiaceae</taxon>
        <taxon>Lancefieldella</taxon>
    </lineage>
</organism>
<dbReference type="GO" id="GO:0016491">
    <property type="term" value="F:oxidoreductase activity"/>
    <property type="evidence" value="ECO:0007669"/>
    <property type="project" value="InterPro"/>
</dbReference>
<accession>A0A9E7DBY6</accession>
<comment type="similarity">
    <text evidence="1">Belongs to the desulfoferrodoxin family.</text>
</comment>
<keyword evidence="3" id="KW-0479">Metal-binding</keyword>
<evidence type="ECO:0000256" key="4">
    <source>
        <dbReference type="ARBA" id="ARBA00022982"/>
    </source>
</evidence>
<dbReference type="GO" id="GO:0005506">
    <property type="term" value="F:iron ion binding"/>
    <property type="evidence" value="ECO:0007669"/>
    <property type="project" value="InterPro"/>
</dbReference>
<gene>
    <name evidence="7" type="ORF">M3I19_04960</name>
</gene>